<sequence>MALYNGYTESYTAFDDNNNQFGDSYFDSNAAVASFSSKTQSLTFELDTFEASSDWAAFQGVVIAYDPATVHCPFSGQSIGFTNVENTLIIPIASDFGSKRSNIKCFWNFNTYFGQYLKIVFKQLVVNSNVHFELQQSGKRIKRFDKNISDTEVYYFTSDAGSFTLYYNDTNDASVGTYFSALISDVNVPSSSTTETCPFSMDSENNTNVYNLDYENGYQANQNCEYSIITQENQEIQVRVSIFHIEKNIDTLFLIHNSNKYPLNTDGMYKLQLTTAANNSLITFNADSSVQQAGFEVTLKTVECTCSTQEILIPCEYEIQVDSISYCDGINCSYHISKNTTCSDNGYQLFLMPIIRENLDAFYIYVNGTLRETLNEATNYKRFFTSDTEITVEFISGISPQPIKTSNNFWSMTLMSQDLPTVTPSMLTETFPTFAVELSTFDQNNIISVCSPQNDTLELFVASYKTLLQHYILYDGSDFENFLGKLDSPQIFKNNSNFGQITSKSNCFTIQNTGEASQTESGMLLFRMKNAQSKNCQNQNNVMPFSNEYANFANTAKNTGDCEMIILSPADFPFPFFINSMNGTSENIFTFKSTLNQNILAEINSTDFSSWVRLQIYIPALTIILPASTSFNMTAIYGDGNIYVYSDIQKGIMASPSYSAPGCNFGTSGVWQQLYTIETSDSLTYISAEFILQSIEGNESLRISSDFYSDDYNLTTPGEKLVLNGTQFQLFNMEMNSMNDSFLIEYVLYSIPFRMSTTASASTTSIYTTYYPPPPFNFSFPNPSTTSTTTTTTTPPAPITHIINNGICNSFSLMVILIVTGFFKFCFEMFN</sequence>
<protein>
    <submittedName>
        <fullName evidence="2">CUB domain-containing protein</fullName>
    </submittedName>
</protein>
<accession>A0AC34F8C8</accession>
<proteinExistence type="predicted"/>
<evidence type="ECO:0000313" key="1">
    <source>
        <dbReference type="Proteomes" id="UP000887579"/>
    </source>
</evidence>
<dbReference type="Proteomes" id="UP000887579">
    <property type="component" value="Unplaced"/>
</dbReference>
<reference evidence="2" key="1">
    <citation type="submission" date="2022-11" db="UniProtKB">
        <authorList>
            <consortium name="WormBaseParasite"/>
        </authorList>
    </citation>
    <scope>IDENTIFICATION</scope>
</reference>
<dbReference type="WBParaSite" id="ES5_v2.g13337.t1">
    <property type="protein sequence ID" value="ES5_v2.g13337.t1"/>
    <property type="gene ID" value="ES5_v2.g13337"/>
</dbReference>
<organism evidence="1 2">
    <name type="scientific">Panagrolaimus sp. ES5</name>
    <dbReference type="NCBI Taxonomy" id="591445"/>
    <lineage>
        <taxon>Eukaryota</taxon>
        <taxon>Metazoa</taxon>
        <taxon>Ecdysozoa</taxon>
        <taxon>Nematoda</taxon>
        <taxon>Chromadorea</taxon>
        <taxon>Rhabditida</taxon>
        <taxon>Tylenchina</taxon>
        <taxon>Panagrolaimomorpha</taxon>
        <taxon>Panagrolaimoidea</taxon>
        <taxon>Panagrolaimidae</taxon>
        <taxon>Panagrolaimus</taxon>
    </lineage>
</organism>
<evidence type="ECO:0000313" key="2">
    <source>
        <dbReference type="WBParaSite" id="ES5_v2.g13337.t1"/>
    </source>
</evidence>
<name>A0AC34F8C8_9BILA</name>